<dbReference type="InterPro" id="IPR000847">
    <property type="entry name" value="LysR_HTH_N"/>
</dbReference>
<organism evidence="6 7">
    <name type="scientific">Yinghuangia aomiensis</name>
    <dbReference type="NCBI Taxonomy" id="676205"/>
    <lineage>
        <taxon>Bacteria</taxon>
        <taxon>Bacillati</taxon>
        <taxon>Actinomycetota</taxon>
        <taxon>Actinomycetes</taxon>
        <taxon>Kitasatosporales</taxon>
        <taxon>Streptomycetaceae</taxon>
        <taxon>Yinghuangia</taxon>
    </lineage>
</organism>
<evidence type="ECO:0000313" key="6">
    <source>
        <dbReference type="EMBL" id="GAA4966689.1"/>
    </source>
</evidence>
<dbReference type="Pfam" id="PF03466">
    <property type="entry name" value="LysR_substrate"/>
    <property type="match status" value="1"/>
</dbReference>
<dbReference type="EMBL" id="BAABHS010000011">
    <property type="protein sequence ID" value="GAA4966689.1"/>
    <property type="molecule type" value="Genomic_DNA"/>
</dbReference>
<evidence type="ECO:0000256" key="2">
    <source>
        <dbReference type="ARBA" id="ARBA00023015"/>
    </source>
</evidence>
<dbReference type="SUPFAM" id="SSF46785">
    <property type="entry name" value="Winged helix' DNA-binding domain"/>
    <property type="match status" value="1"/>
</dbReference>
<dbReference type="CDD" id="cd05466">
    <property type="entry name" value="PBP2_LTTR_substrate"/>
    <property type="match status" value="1"/>
</dbReference>
<dbReference type="PANTHER" id="PTHR30346">
    <property type="entry name" value="TRANSCRIPTIONAL DUAL REGULATOR HCAR-RELATED"/>
    <property type="match status" value="1"/>
</dbReference>
<dbReference type="RefSeq" id="WP_345676357.1">
    <property type="nucleotide sequence ID" value="NZ_BAABHS010000011.1"/>
</dbReference>
<dbReference type="InterPro" id="IPR036390">
    <property type="entry name" value="WH_DNA-bd_sf"/>
</dbReference>
<protein>
    <submittedName>
        <fullName evidence="6">LysR family transcriptional regulator</fullName>
    </submittedName>
</protein>
<accession>A0ABP9HBJ3</accession>
<evidence type="ECO:0000256" key="1">
    <source>
        <dbReference type="ARBA" id="ARBA00009437"/>
    </source>
</evidence>
<gene>
    <name evidence="6" type="ORF">GCM10023205_34170</name>
</gene>
<reference evidence="7" key="1">
    <citation type="journal article" date="2019" name="Int. J. Syst. Evol. Microbiol.">
        <title>The Global Catalogue of Microorganisms (GCM) 10K type strain sequencing project: providing services to taxonomists for standard genome sequencing and annotation.</title>
        <authorList>
            <consortium name="The Broad Institute Genomics Platform"/>
            <consortium name="The Broad Institute Genome Sequencing Center for Infectious Disease"/>
            <person name="Wu L."/>
            <person name="Ma J."/>
        </authorList>
    </citation>
    <scope>NUCLEOTIDE SEQUENCE [LARGE SCALE GENOMIC DNA]</scope>
    <source>
        <strain evidence="7">JCM 17986</strain>
    </source>
</reference>
<name>A0ABP9HBJ3_9ACTN</name>
<dbReference type="SUPFAM" id="SSF53850">
    <property type="entry name" value="Periplasmic binding protein-like II"/>
    <property type="match status" value="1"/>
</dbReference>
<feature type="domain" description="HTH lysR-type" evidence="5">
    <location>
        <begin position="1"/>
        <end position="58"/>
    </location>
</feature>
<keyword evidence="2" id="KW-0805">Transcription regulation</keyword>
<dbReference type="InterPro" id="IPR005119">
    <property type="entry name" value="LysR_subst-bd"/>
</dbReference>
<dbReference type="PRINTS" id="PR00039">
    <property type="entry name" value="HTHLYSR"/>
</dbReference>
<evidence type="ECO:0000256" key="4">
    <source>
        <dbReference type="ARBA" id="ARBA00023163"/>
    </source>
</evidence>
<dbReference type="Gene3D" id="1.10.10.10">
    <property type="entry name" value="Winged helix-like DNA-binding domain superfamily/Winged helix DNA-binding domain"/>
    <property type="match status" value="1"/>
</dbReference>
<dbReference type="Gene3D" id="3.40.190.290">
    <property type="match status" value="1"/>
</dbReference>
<comment type="similarity">
    <text evidence="1">Belongs to the LysR transcriptional regulatory family.</text>
</comment>
<keyword evidence="7" id="KW-1185">Reference proteome</keyword>
<dbReference type="PANTHER" id="PTHR30346:SF28">
    <property type="entry name" value="HTH-TYPE TRANSCRIPTIONAL REGULATOR CYNR"/>
    <property type="match status" value="1"/>
</dbReference>
<keyword evidence="3" id="KW-0238">DNA-binding</keyword>
<dbReference type="PROSITE" id="PS50931">
    <property type="entry name" value="HTH_LYSR"/>
    <property type="match status" value="1"/>
</dbReference>
<evidence type="ECO:0000313" key="7">
    <source>
        <dbReference type="Proteomes" id="UP001500466"/>
    </source>
</evidence>
<proteinExistence type="inferred from homology"/>
<dbReference type="Pfam" id="PF00126">
    <property type="entry name" value="HTH_1"/>
    <property type="match status" value="1"/>
</dbReference>
<dbReference type="Proteomes" id="UP001500466">
    <property type="component" value="Unassembled WGS sequence"/>
</dbReference>
<keyword evidence="4" id="KW-0804">Transcription</keyword>
<sequence length="293" mass="31183">MTLQQLRYLVAIADHGTMTAAAEALYVAQSALSRALKALEHELGAELLVRDGRTVRLSGEGKRVVRLARTVLETVGAIEDVGRAAVAARTHGVRVATTPTLAVDLTGRVIPAFEDLAPEVAVDVARCGDREGVFDAVRTGDAALGLVDVPVPDDLRAHPVADHEVVLVSPPSEDLPDPLPLDALDGIRLALPTRGSGRRCEMEAMFAALWVRPVPAVESDDRVHWIASVLNGEGSMLWYRTIAEAVFGESAAIRSFSPPLVRSVALVHASAEPSGPARTFLEFARLAGIDDDT</sequence>
<comment type="caution">
    <text evidence="6">The sequence shown here is derived from an EMBL/GenBank/DDBJ whole genome shotgun (WGS) entry which is preliminary data.</text>
</comment>
<dbReference type="InterPro" id="IPR036388">
    <property type="entry name" value="WH-like_DNA-bd_sf"/>
</dbReference>
<evidence type="ECO:0000256" key="3">
    <source>
        <dbReference type="ARBA" id="ARBA00023125"/>
    </source>
</evidence>
<evidence type="ECO:0000259" key="5">
    <source>
        <dbReference type="PROSITE" id="PS50931"/>
    </source>
</evidence>